<dbReference type="SUPFAM" id="SSF46785">
    <property type="entry name" value="Winged helix' DNA-binding domain"/>
    <property type="match status" value="1"/>
</dbReference>
<sequence length="359" mass="42531">MIIDNIEVHNNLTYDFLASLYRLNNNEKMIDNISEYKDLVMNFKLNEDIIDWTRRSKKKISEEVMTKMSVFFDSETYYGMCLIPYIVDYKINSIEEFINVLKSIPPTDMLKNFIDTGYGPKDGLVSTDLVQELINNYKKATAYINDKISIPSKQKWDLLQFFVDPEKMKRELIELLTWFYENIYVYEEEKIKVVLYKNTKEIKNTLAKYGNEYLELLFNIKPNKLKNFRRVILILSYSYEFGSMSSSNDENDYIFLIGYRYQDIFVKGKHDLLSNVQIFKALADETRLNIIKLLSKKSMYGREIAQELELSNSNISYHTSMLIFHNLIINTKEDNKTYFSLDKEELRKVINSSIDKLII</sequence>
<gene>
    <name evidence="5" type="ORF">SAMN03080606_01907</name>
</gene>
<dbReference type="InterPro" id="IPR036390">
    <property type="entry name" value="WH_DNA-bd_sf"/>
</dbReference>
<evidence type="ECO:0000259" key="4">
    <source>
        <dbReference type="PROSITE" id="PS50987"/>
    </source>
</evidence>
<evidence type="ECO:0000313" key="5">
    <source>
        <dbReference type="EMBL" id="SCY59934.1"/>
    </source>
</evidence>
<dbReference type="PANTHER" id="PTHR33154">
    <property type="entry name" value="TRANSCRIPTIONAL REGULATOR, ARSR FAMILY"/>
    <property type="match status" value="1"/>
</dbReference>
<dbReference type="CDD" id="cd00090">
    <property type="entry name" value="HTH_ARSR"/>
    <property type="match status" value="1"/>
</dbReference>
<keyword evidence="1" id="KW-0805">Transcription regulation</keyword>
<dbReference type="PANTHER" id="PTHR33154:SF33">
    <property type="entry name" value="TRANSCRIPTIONAL REPRESSOR SDPR"/>
    <property type="match status" value="1"/>
</dbReference>
<dbReference type="OrthoDB" id="9798835at2"/>
<evidence type="ECO:0000256" key="3">
    <source>
        <dbReference type="ARBA" id="ARBA00023163"/>
    </source>
</evidence>
<dbReference type="PRINTS" id="PR00778">
    <property type="entry name" value="HTHARSR"/>
</dbReference>
<proteinExistence type="predicted"/>
<keyword evidence="6" id="KW-1185">Reference proteome</keyword>
<reference evidence="5 6" key="1">
    <citation type="submission" date="2016-10" db="EMBL/GenBank/DDBJ databases">
        <authorList>
            <person name="de Groot N.N."/>
        </authorList>
    </citation>
    <scope>NUCLEOTIDE SEQUENCE [LARGE SCALE GENOMIC DNA]</scope>
    <source>
        <strain evidence="5 6">DSM 18978</strain>
    </source>
</reference>
<evidence type="ECO:0000313" key="6">
    <source>
        <dbReference type="Proteomes" id="UP000198636"/>
    </source>
</evidence>
<dbReference type="Pfam" id="PF01022">
    <property type="entry name" value="HTH_5"/>
    <property type="match status" value="1"/>
</dbReference>
<dbReference type="InterPro" id="IPR036388">
    <property type="entry name" value="WH-like_DNA-bd_sf"/>
</dbReference>
<dbReference type="InterPro" id="IPR001845">
    <property type="entry name" value="HTH_ArsR_DNA-bd_dom"/>
</dbReference>
<accession>A0A1G5H893</accession>
<keyword evidence="3" id="KW-0804">Transcription</keyword>
<dbReference type="RefSeq" id="WP_091542760.1">
    <property type="nucleotide sequence ID" value="NZ_FMUS01000011.1"/>
</dbReference>
<dbReference type="AlphaFoldDB" id="A0A1G5H893"/>
<dbReference type="Gene3D" id="1.10.10.10">
    <property type="entry name" value="Winged helix-like DNA-binding domain superfamily/Winged helix DNA-binding domain"/>
    <property type="match status" value="1"/>
</dbReference>
<dbReference type="SMART" id="SM00418">
    <property type="entry name" value="HTH_ARSR"/>
    <property type="match status" value="1"/>
</dbReference>
<dbReference type="InterPro" id="IPR051081">
    <property type="entry name" value="HTH_MetalResp_TranReg"/>
</dbReference>
<dbReference type="GO" id="GO:0003677">
    <property type="term" value="F:DNA binding"/>
    <property type="evidence" value="ECO:0007669"/>
    <property type="project" value="UniProtKB-KW"/>
</dbReference>
<dbReference type="EMBL" id="FMUS01000011">
    <property type="protein sequence ID" value="SCY59934.1"/>
    <property type="molecule type" value="Genomic_DNA"/>
</dbReference>
<dbReference type="Proteomes" id="UP000198636">
    <property type="component" value="Unassembled WGS sequence"/>
</dbReference>
<dbReference type="NCBIfam" id="NF033788">
    <property type="entry name" value="HTH_metalloreg"/>
    <property type="match status" value="1"/>
</dbReference>
<organism evidence="5 6">
    <name type="scientific">Alkaliphilus peptidifermentans DSM 18978</name>
    <dbReference type="NCBI Taxonomy" id="1120976"/>
    <lineage>
        <taxon>Bacteria</taxon>
        <taxon>Bacillati</taxon>
        <taxon>Bacillota</taxon>
        <taxon>Clostridia</taxon>
        <taxon>Peptostreptococcales</taxon>
        <taxon>Natronincolaceae</taxon>
        <taxon>Alkaliphilus</taxon>
    </lineage>
</organism>
<keyword evidence="2 5" id="KW-0238">DNA-binding</keyword>
<dbReference type="STRING" id="1120976.SAMN03080606_01907"/>
<dbReference type="PROSITE" id="PS50987">
    <property type="entry name" value="HTH_ARSR_2"/>
    <property type="match status" value="1"/>
</dbReference>
<evidence type="ECO:0000256" key="2">
    <source>
        <dbReference type="ARBA" id="ARBA00023125"/>
    </source>
</evidence>
<dbReference type="GO" id="GO:0003700">
    <property type="term" value="F:DNA-binding transcription factor activity"/>
    <property type="evidence" value="ECO:0007669"/>
    <property type="project" value="InterPro"/>
</dbReference>
<evidence type="ECO:0000256" key="1">
    <source>
        <dbReference type="ARBA" id="ARBA00023015"/>
    </source>
</evidence>
<dbReference type="InterPro" id="IPR011991">
    <property type="entry name" value="ArsR-like_HTH"/>
</dbReference>
<protein>
    <submittedName>
        <fullName evidence="5">DNA-binding transcriptional regulator, ArsR family</fullName>
    </submittedName>
</protein>
<feature type="domain" description="HTH arsR-type" evidence="4">
    <location>
        <begin position="267"/>
        <end position="359"/>
    </location>
</feature>
<name>A0A1G5H893_9FIRM</name>